<sequence>MKKKGNKIATVSIQKQIISKFSAQVSTGQNNGYVTATTTGPSPDTLTSSGIMF</sequence>
<dbReference type="Proteomes" id="UP000537718">
    <property type="component" value="Unassembled WGS sequence"/>
</dbReference>
<evidence type="ECO:0000313" key="2">
    <source>
        <dbReference type="EMBL" id="MBB5622482.1"/>
    </source>
</evidence>
<gene>
    <name evidence="2" type="ORF">HDE69_003557</name>
</gene>
<reference evidence="2 3" key="1">
    <citation type="submission" date="2020-08" db="EMBL/GenBank/DDBJ databases">
        <title>Genomic Encyclopedia of Type Strains, Phase IV (KMG-V): Genome sequencing to study the core and pangenomes of soil and plant-associated prokaryotes.</title>
        <authorList>
            <person name="Whitman W."/>
        </authorList>
    </citation>
    <scope>NUCLEOTIDE SEQUENCE [LARGE SCALE GENOMIC DNA]</scope>
    <source>
        <strain evidence="2 3">MP7CTX6</strain>
    </source>
</reference>
<dbReference type="EMBL" id="JACHCF010000008">
    <property type="protein sequence ID" value="MBB5622482.1"/>
    <property type="molecule type" value="Genomic_DNA"/>
</dbReference>
<evidence type="ECO:0000256" key="1">
    <source>
        <dbReference type="SAM" id="MobiDB-lite"/>
    </source>
</evidence>
<protein>
    <submittedName>
        <fullName evidence="2">Uncharacterized protein</fullName>
    </submittedName>
</protein>
<dbReference type="AlphaFoldDB" id="A0A7W8YVB1"/>
<accession>A0A7W8YVB1</accession>
<evidence type="ECO:0000313" key="3">
    <source>
        <dbReference type="Proteomes" id="UP000537718"/>
    </source>
</evidence>
<dbReference type="RefSeq" id="WP_183868393.1">
    <property type="nucleotide sequence ID" value="NZ_JACHCF010000008.1"/>
</dbReference>
<organism evidence="2 3">
    <name type="scientific">Pedobacter cryoconitis</name>
    <dbReference type="NCBI Taxonomy" id="188932"/>
    <lineage>
        <taxon>Bacteria</taxon>
        <taxon>Pseudomonadati</taxon>
        <taxon>Bacteroidota</taxon>
        <taxon>Sphingobacteriia</taxon>
        <taxon>Sphingobacteriales</taxon>
        <taxon>Sphingobacteriaceae</taxon>
        <taxon>Pedobacter</taxon>
    </lineage>
</organism>
<comment type="caution">
    <text evidence="2">The sequence shown here is derived from an EMBL/GenBank/DDBJ whole genome shotgun (WGS) entry which is preliminary data.</text>
</comment>
<name>A0A7W8YVB1_9SPHI</name>
<proteinExistence type="predicted"/>
<feature type="region of interest" description="Disordered" evidence="1">
    <location>
        <begin position="30"/>
        <end position="53"/>
    </location>
</feature>